<name>A0ABV3GTV0_MICGL</name>
<dbReference type="EMBL" id="JBFALK010000042">
    <property type="protein sequence ID" value="MEV0975060.1"/>
    <property type="molecule type" value="Genomic_DNA"/>
</dbReference>
<dbReference type="RefSeq" id="WP_061260977.1">
    <property type="nucleotide sequence ID" value="NZ_JBFALK010000042.1"/>
</dbReference>
<evidence type="ECO:0000313" key="1">
    <source>
        <dbReference type="EMBL" id="MEV0975060.1"/>
    </source>
</evidence>
<accession>A0ABV3GTV0</accession>
<keyword evidence="2" id="KW-1185">Reference proteome</keyword>
<evidence type="ECO:0000313" key="2">
    <source>
        <dbReference type="Proteomes" id="UP001551675"/>
    </source>
</evidence>
<gene>
    <name evidence="1" type="ORF">AB0I59_41265</name>
</gene>
<proteinExistence type="predicted"/>
<protein>
    <submittedName>
        <fullName evidence="1">Uncharacterized protein</fullName>
    </submittedName>
</protein>
<dbReference type="Proteomes" id="UP001551675">
    <property type="component" value="Unassembled WGS sequence"/>
</dbReference>
<reference evidence="1 2" key="1">
    <citation type="submission" date="2024-06" db="EMBL/GenBank/DDBJ databases">
        <title>The Natural Products Discovery Center: Release of the First 8490 Sequenced Strains for Exploring Actinobacteria Biosynthetic Diversity.</title>
        <authorList>
            <person name="Kalkreuter E."/>
            <person name="Kautsar S.A."/>
            <person name="Yang D."/>
            <person name="Bader C.D."/>
            <person name="Teijaro C.N."/>
            <person name="Fluegel L."/>
            <person name="Davis C.M."/>
            <person name="Simpson J.R."/>
            <person name="Lauterbach L."/>
            <person name="Steele A.D."/>
            <person name="Gui C."/>
            <person name="Meng S."/>
            <person name="Li G."/>
            <person name="Viehrig K."/>
            <person name="Ye F."/>
            <person name="Su P."/>
            <person name="Kiefer A.F."/>
            <person name="Nichols A."/>
            <person name="Cepeda A.J."/>
            <person name="Yan W."/>
            <person name="Fan B."/>
            <person name="Jiang Y."/>
            <person name="Adhikari A."/>
            <person name="Zheng C.-J."/>
            <person name="Schuster L."/>
            <person name="Cowan T.M."/>
            <person name="Smanski M.J."/>
            <person name="Chevrette M.G."/>
            <person name="De Carvalho L.P.S."/>
            <person name="Shen B."/>
        </authorList>
    </citation>
    <scope>NUCLEOTIDE SEQUENCE [LARGE SCALE GENOMIC DNA]</scope>
    <source>
        <strain evidence="1 2">NPDC050100</strain>
    </source>
</reference>
<organism evidence="1 2">
    <name type="scientific">Microtetraspora glauca</name>
    <dbReference type="NCBI Taxonomy" id="1996"/>
    <lineage>
        <taxon>Bacteria</taxon>
        <taxon>Bacillati</taxon>
        <taxon>Actinomycetota</taxon>
        <taxon>Actinomycetes</taxon>
        <taxon>Streptosporangiales</taxon>
        <taxon>Streptosporangiaceae</taxon>
        <taxon>Microtetraspora</taxon>
    </lineage>
</organism>
<sequence length="327" mass="36429">MVIEDPLQLLRRLRLGREEYCQRLLTMLILTGPYPRWNSRSIPSDKGVRFLRELDVLSFGAGAWHGQPVFVDEFDLPGRGDDEQGGAPDYAVLWEQRLWMIELKTETTSHRPGQVTGYFTLADHHYPAARIDLTYLTPPMPLARPTTGEQMRFAHLTWGQVTPLIVDVWGDGGEIERRVAEQLLAALDGIGNPWSRWRAERLGRQHPSINTAASEGTSASADAAVVTAAEPELIGIDPFDAAMALAEATGRDGRQRTLGHSATTLEELQRLRLSLRQAIRALPDGSLTRHVLPWLWNAATSGGRALTTSGAETGYELRLSRYRQPFC</sequence>
<comment type="caution">
    <text evidence="1">The sequence shown here is derived from an EMBL/GenBank/DDBJ whole genome shotgun (WGS) entry which is preliminary data.</text>
</comment>